<gene>
    <name evidence="2" type="ORF">CLV89_102156</name>
</gene>
<dbReference type="InterPro" id="IPR002575">
    <property type="entry name" value="Aminoglycoside_PTrfase"/>
</dbReference>
<evidence type="ECO:0000313" key="2">
    <source>
        <dbReference type="EMBL" id="PRZ49414.1"/>
    </source>
</evidence>
<sequence>MSTRNGEITAFLTASGYDSWTAKPLAGDASSRRYQRLTSERGASAILMDWPPADGGDTRPFADLAENLRHKGASAPDIIARDHARGLLLIEDLGDALFTEVIAQDSSAEMPLYRAATDLLVHLQDTPVADLPPLGPRIMAEMTSLAFREYRQTVLGDPAESVQARFENRFEDILREHLQGDMVFVHRDYHAQNLLWLPERAGIARVGVIDFQDAKLGHRAYDLVSLLQDARRDVPAGVELQMIDHYIHATNIDDSAFRSAYAVIGVQRNMRILGIFARLSQNAGKHHYIDYVPRVWAHFERGLNHPALAPVAEELLSALPAPTPDALERLRA</sequence>
<dbReference type="Gene3D" id="3.30.200.20">
    <property type="entry name" value="Phosphorylase Kinase, domain 1"/>
    <property type="match status" value="1"/>
</dbReference>
<dbReference type="EMBL" id="PVUF01000002">
    <property type="protein sequence ID" value="PRZ49414.1"/>
    <property type="molecule type" value="Genomic_DNA"/>
</dbReference>
<proteinExistence type="predicted"/>
<evidence type="ECO:0000313" key="3">
    <source>
        <dbReference type="Proteomes" id="UP000237718"/>
    </source>
</evidence>
<name>A0A2T1ALG2_TRISK</name>
<dbReference type="RefSeq" id="WP_106162483.1">
    <property type="nucleotide sequence ID" value="NZ_PVUF01000002.1"/>
</dbReference>
<organism evidence="2 3">
    <name type="scientific">Tritonibacter scottomollicae</name>
    <name type="common">Epibacterium scottomollicae</name>
    <dbReference type="NCBI Taxonomy" id="483013"/>
    <lineage>
        <taxon>Bacteria</taxon>
        <taxon>Pseudomonadati</taxon>
        <taxon>Pseudomonadota</taxon>
        <taxon>Alphaproteobacteria</taxon>
        <taxon>Rhodobacterales</taxon>
        <taxon>Paracoccaceae</taxon>
        <taxon>Tritonibacter</taxon>
    </lineage>
</organism>
<feature type="domain" description="Aminoglycoside phosphotransferase" evidence="1">
    <location>
        <begin position="21"/>
        <end position="247"/>
    </location>
</feature>
<dbReference type="AlphaFoldDB" id="A0A2T1ALG2"/>
<protein>
    <recommendedName>
        <fullName evidence="1">Aminoglycoside phosphotransferase domain-containing protein</fullName>
    </recommendedName>
</protein>
<dbReference type="OrthoDB" id="9809275at2"/>
<evidence type="ECO:0000259" key="1">
    <source>
        <dbReference type="Pfam" id="PF01636"/>
    </source>
</evidence>
<accession>A0A2T1ALG2</accession>
<reference evidence="2 3" key="1">
    <citation type="submission" date="2018-03" db="EMBL/GenBank/DDBJ databases">
        <title>Genomic Encyclopedia of Archaeal and Bacterial Type Strains, Phase II (KMG-II): from individual species to whole genera.</title>
        <authorList>
            <person name="Goeker M."/>
        </authorList>
    </citation>
    <scope>NUCLEOTIDE SEQUENCE [LARGE SCALE GENOMIC DNA]</scope>
    <source>
        <strain evidence="2 3">DSM 25328</strain>
    </source>
</reference>
<dbReference type="Gene3D" id="3.90.1200.10">
    <property type="match status" value="1"/>
</dbReference>
<comment type="caution">
    <text evidence="2">The sequence shown here is derived from an EMBL/GenBank/DDBJ whole genome shotgun (WGS) entry which is preliminary data.</text>
</comment>
<dbReference type="Proteomes" id="UP000237718">
    <property type="component" value="Unassembled WGS sequence"/>
</dbReference>
<dbReference type="Pfam" id="PF01636">
    <property type="entry name" value="APH"/>
    <property type="match status" value="1"/>
</dbReference>
<dbReference type="InterPro" id="IPR011009">
    <property type="entry name" value="Kinase-like_dom_sf"/>
</dbReference>
<dbReference type="SUPFAM" id="SSF56112">
    <property type="entry name" value="Protein kinase-like (PK-like)"/>
    <property type="match status" value="1"/>
</dbReference>